<dbReference type="GO" id="GO:0099078">
    <property type="term" value="C:BORC complex"/>
    <property type="evidence" value="ECO:0007669"/>
    <property type="project" value="TreeGrafter"/>
</dbReference>
<dbReference type="GO" id="GO:0032418">
    <property type="term" value="P:lysosome localization"/>
    <property type="evidence" value="ECO:0007669"/>
    <property type="project" value="TreeGrafter"/>
</dbReference>
<feature type="region of interest" description="Disordered" evidence="1">
    <location>
        <begin position="1"/>
        <end position="20"/>
    </location>
</feature>
<protein>
    <recommendedName>
        <fullName evidence="2">BLOC-1-related complex subunit 6 C-terminal helix domain-containing protein</fullName>
    </recommendedName>
</protein>
<name>A0A813M277_9BILA</name>
<keyword evidence="4" id="KW-1185">Reference proteome</keyword>
<evidence type="ECO:0000256" key="1">
    <source>
        <dbReference type="SAM" id="MobiDB-lite"/>
    </source>
</evidence>
<dbReference type="InterPro" id="IPR019314">
    <property type="entry name" value="BORCS6"/>
</dbReference>
<dbReference type="Proteomes" id="UP000663879">
    <property type="component" value="Unassembled WGS sequence"/>
</dbReference>
<evidence type="ECO:0000313" key="3">
    <source>
        <dbReference type="EMBL" id="CAF0708639.1"/>
    </source>
</evidence>
<dbReference type="InterPro" id="IPR046465">
    <property type="entry name" value="BORCS6_C"/>
</dbReference>
<proteinExistence type="predicted"/>
<gene>
    <name evidence="3" type="ORF">OXX778_LOCUS640</name>
</gene>
<accession>A0A813M277</accession>
<feature type="compositionally biased region" description="Polar residues" evidence="1">
    <location>
        <begin position="1"/>
        <end position="16"/>
    </location>
</feature>
<dbReference type="Pfam" id="PF10157">
    <property type="entry name" value="BORCS6"/>
    <property type="match status" value="1"/>
</dbReference>
<dbReference type="PANTHER" id="PTHR13440">
    <property type="entry name" value="BLOC-1 RELATED COMPLEX SUBUNIT 6"/>
    <property type="match status" value="1"/>
</dbReference>
<dbReference type="AlphaFoldDB" id="A0A813M277"/>
<feature type="domain" description="BLOC-1-related complex subunit 6 C-terminal helix" evidence="2">
    <location>
        <begin position="18"/>
        <end position="117"/>
    </location>
</feature>
<reference evidence="3" key="1">
    <citation type="submission" date="2021-02" db="EMBL/GenBank/DDBJ databases">
        <authorList>
            <person name="Nowell W R."/>
        </authorList>
    </citation>
    <scope>NUCLEOTIDE SEQUENCE</scope>
    <source>
        <strain evidence="3">Ploen Becks lab</strain>
    </source>
</reference>
<comment type="caution">
    <text evidence="3">The sequence shown here is derived from an EMBL/GenBank/DDBJ whole genome shotgun (WGS) entry which is preliminary data.</text>
</comment>
<dbReference type="OrthoDB" id="21270at2759"/>
<evidence type="ECO:0000259" key="2">
    <source>
        <dbReference type="Pfam" id="PF10157"/>
    </source>
</evidence>
<dbReference type="PANTHER" id="PTHR13440:SF7">
    <property type="entry name" value="BLOC-1 RELATED COMPLEX SUBUNIT 6"/>
    <property type="match status" value="1"/>
</dbReference>
<sequence>MSNENLISESPKQSTKLPDLNPTALVEIEKEACLIAKEFYKLNKQLQLSLNHVSAASVCNMQTCQESIDNLCDSIDQGLKEEAILRKKAAELSRSMEPIYKLQTKINSIKTALTLLETQI</sequence>
<organism evidence="3 4">
    <name type="scientific">Brachionus calyciflorus</name>
    <dbReference type="NCBI Taxonomy" id="104777"/>
    <lineage>
        <taxon>Eukaryota</taxon>
        <taxon>Metazoa</taxon>
        <taxon>Spiralia</taxon>
        <taxon>Gnathifera</taxon>
        <taxon>Rotifera</taxon>
        <taxon>Eurotatoria</taxon>
        <taxon>Monogononta</taxon>
        <taxon>Pseudotrocha</taxon>
        <taxon>Ploima</taxon>
        <taxon>Brachionidae</taxon>
        <taxon>Brachionus</taxon>
    </lineage>
</organism>
<evidence type="ECO:0000313" key="4">
    <source>
        <dbReference type="Proteomes" id="UP000663879"/>
    </source>
</evidence>
<dbReference type="EMBL" id="CAJNOC010000035">
    <property type="protein sequence ID" value="CAF0708639.1"/>
    <property type="molecule type" value="Genomic_DNA"/>
</dbReference>